<dbReference type="InterPro" id="IPR006050">
    <property type="entry name" value="DNA_photolyase_N"/>
</dbReference>
<feature type="compositionally biased region" description="Basic residues" evidence="8">
    <location>
        <begin position="484"/>
        <end position="502"/>
    </location>
</feature>
<evidence type="ECO:0000256" key="4">
    <source>
        <dbReference type="ARBA" id="ARBA00022630"/>
    </source>
</evidence>
<dbReference type="Proteomes" id="UP001222275">
    <property type="component" value="Chromosome"/>
</dbReference>
<keyword evidence="4 7" id="KW-0285">Flavoprotein</keyword>
<evidence type="ECO:0000313" key="10">
    <source>
        <dbReference type="EMBL" id="WEJ63532.1"/>
    </source>
</evidence>
<dbReference type="SUPFAM" id="SSF52425">
    <property type="entry name" value="Cryptochrome/photolyase, N-terminal domain"/>
    <property type="match status" value="1"/>
</dbReference>
<dbReference type="PANTHER" id="PTHR11455">
    <property type="entry name" value="CRYPTOCHROME"/>
    <property type="match status" value="1"/>
</dbReference>
<dbReference type="InterPro" id="IPR014729">
    <property type="entry name" value="Rossmann-like_a/b/a_fold"/>
</dbReference>
<comment type="cofactor">
    <cofactor evidence="2">
        <name>FAD</name>
        <dbReference type="ChEBI" id="CHEBI:57692"/>
    </cofactor>
</comment>
<name>A0ABY8CFG5_9GAMM</name>
<keyword evidence="5 7" id="KW-0274">FAD</keyword>
<dbReference type="SUPFAM" id="SSF48173">
    <property type="entry name" value="Cryptochrome/photolyase FAD-binding domain"/>
    <property type="match status" value="1"/>
</dbReference>
<keyword evidence="6 7" id="KW-0157">Chromophore</keyword>
<dbReference type="InterPro" id="IPR018394">
    <property type="entry name" value="DNA_photolyase_1_CS_C"/>
</dbReference>
<reference evidence="10 11" key="1">
    <citation type="submission" date="2022-06" db="EMBL/GenBank/DDBJ databases">
        <title>Thiomicrohabdus sp. nov, an obligately chemolithoautotrophic, sulfur-oxidizing bacterium isolated from beach of Guanyin Mountain. Amoy.</title>
        <authorList>
            <person name="Zhu H."/>
        </authorList>
    </citation>
    <scope>NUCLEOTIDE SEQUENCE [LARGE SCALE GENOMIC DNA]</scope>
    <source>
        <strain evidence="10 11">XGS-01</strain>
    </source>
</reference>
<evidence type="ECO:0000256" key="6">
    <source>
        <dbReference type="ARBA" id="ARBA00022991"/>
    </source>
</evidence>
<dbReference type="InterPro" id="IPR036155">
    <property type="entry name" value="Crypto/Photolyase_N_sf"/>
</dbReference>
<evidence type="ECO:0000313" key="11">
    <source>
        <dbReference type="Proteomes" id="UP001222275"/>
    </source>
</evidence>
<dbReference type="EC" id="4.1.99.3" evidence="10"/>
<evidence type="ECO:0000256" key="7">
    <source>
        <dbReference type="RuleBase" id="RU004182"/>
    </source>
</evidence>
<keyword evidence="10" id="KW-0456">Lyase</keyword>
<sequence length="520" mass="60003">MTKPTIQLVWYKRDLRTVDHAPLYMAAQKGLVLPIYIFEPELWSQKDASLRHWRFVQDCLIELNRDLSRLGQPLIQLHGDVVDVFEHLQNHYQISGVWSHQETGNLWSFARDQKVLTWLNKQNIPWNEFKQHPIHRGKSQRDYWQSQANQHFNQACLPEPEALTFVQAQTTLPNDLPLPTALCNHEQIQKGGRSLGLRLLQRFLTQRVGNYLFDIANPIKAPQNSSRLSPHLTWGSLSMREVVQAAQFRQSQAPVNQQRGLTAFISRCFWQSHFMQKLETEPQMEQHCLHAATENLRLDNPSADVFLQAWLQGKTGVPMIDACMRSLRVTGWLPFRMRAMVVSFASYQLWIDWRLIAPPLAQLFTDYEPGIHYSQIQMQSGTTGINAMRVYSPVKQGKDHDPLGLFIKTWCPELQTVPVEYIHQPWSMPIEWQIHFSVFIGQDYPAPLVDIDESAKQAKDKLASLRKDPNAKQQAKGVFITHGSRAKRTKKTQSKISTHKATRPGNTAKNRVPDNQLSLF</sequence>
<evidence type="ECO:0000259" key="9">
    <source>
        <dbReference type="PROSITE" id="PS51645"/>
    </source>
</evidence>
<dbReference type="EMBL" id="CP102381">
    <property type="protein sequence ID" value="WEJ63532.1"/>
    <property type="molecule type" value="Genomic_DNA"/>
</dbReference>
<dbReference type="Pfam" id="PF00875">
    <property type="entry name" value="DNA_photolyase"/>
    <property type="match status" value="1"/>
</dbReference>
<dbReference type="Gene3D" id="3.40.50.620">
    <property type="entry name" value="HUPs"/>
    <property type="match status" value="1"/>
</dbReference>
<feature type="compositionally biased region" description="Polar residues" evidence="8">
    <location>
        <begin position="504"/>
        <end position="520"/>
    </location>
</feature>
<feature type="domain" description="Photolyase/cryptochrome alpha/beta" evidence="9">
    <location>
        <begin position="5"/>
        <end position="134"/>
    </location>
</feature>
<dbReference type="InterPro" id="IPR002081">
    <property type="entry name" value="Cryptochrome/DNA_photolyase_1"/>
</dbReference>
<dbReference type="GO" id="GO:0003904">
    <property type="term" value="F:deoxyribodipyrimidine photo-lyase activity"/>
    <property type="evidence" value="ECO:0007669"/>
    <property type="project" value="UniProtKB-EC"/>
</dbReference>
<dbReference type="InterPro" id="IPR005101">
    <property type="entry name" value="Cryptochr/Photolyase_FAD-bd"/>
</dbReference>
<protein>
    <submittedName>
        <fullName evidence="10">Deoxyribodipyrimidine photo-lyase</fullName>
        <ecNumber evidence="10">4.1.99.3</ecNumber>
    </submittedName>
</protein>
<dbReference type="RefSeq" id="WP_275595789.1">
    <property type="nucleotide sequence ID" value="NZ_CP102381.1"/>
</dbReference>
<comment type="similarity">
    <text evidence="3">Belongs to the DNA photolyase class-1 family.</text>
</comment>
<keyword evidence="11" id="KW-1185">Reference proteome</keyword>
<organism evidence="10 11">
    <name type="scientific">Thiomicrorhabdus lithotrophica</name>
    <dbReference type="NCBI Taxonomy" id="2949997"/>
    <lineage>
        <taxon>Bacteria</taxon>
        <taxon>Pseudomonadati</taxon>
        <taxon>Pseudomonadota</taxon>
        <taxon>Gammaproteobacteria</taxon>
        <taxon>Thiotrichales</taxon>
        <taxon>Piscirickettsiaceae</taxon>
        <taxon>Thiomicrorhabdus</taxon>
    </lineage>
</organism>
<evidence type="ECO:0000256" key="5">
    <source>
        <dbReference type="ARBA" id="ARBA00022827"/>
    </source>
</evidence>
<evidence type="ECO:0000256" key="1">
    <source>
        <dbReference type="ARBA" id="ARBA00001932"/>
    </source>
</evidence>
<evidence type="ECO:0000256" key="8">
    <source>
        <dbReference type="SAM" id="MobiDB-lite"/>
    </source>
</evidence>
<dbReference type="PANTHER" id="PTHR11455:SF9">
    <property type="entry name" value="CRYPTOCHROME CIRCADIAN CLOCK 5 ISOFORM X1"/>
    <property type="match status" value="1"/>
</dbReference>
<comment type="similarity">
    <text evidence="7">Belongs to the DNA photolyase family.</text>
</comment>
<accession>A0ABY8CFG5</accession>
<dbReference type="Gene3D" id="1.25.40.80">
    <property type="match status" value="1"/>
</dbReference>
<dbReference type="PRINTS" id="PR00147">
    <property type="entry name" value="DNAPHOTLYASE"/>
</dbReference>
<dbReference type="InterPro" id="IPR036134">
    <property type="entry name" value="Crypto/Photolyase_FAD-like_sf"/>
</dbReference>
<comment type="cofactor">
    <cofactor evidence="1">
        <name>(6R)-5,10-methylene-5,6,7,8-tetrahydrofolate</name>
        <dbReference type="ChEBI" id="CHEBI:15636"/>
    </cofactor>
</comment>
<dbReference type="PROSITE" id="PS51645">
    <property type="entry name" value="PHR_CRY_ALPHA_BETA"/>
    <property type="match status" value="1"/>
</dbReference>
<dbReference type="PROSITE" id="PS00394">
    <property type="entry name" value="DNA_PHOTOLYASES_1_1"/>
    <property type="match status" value="1"/>
</dbReference>
<proteinExistence type="inferred from homology"/>
<dbReference type="Pfam" id="PF03441">
    <property type="entry name" value="FAD_binding_7"/>
    <property type="match status" value="1"/>
</dbReference>
<dbReference type="Gene3D" id="1.10.579.10">
    <property type="entry name" value="DNA Cyclobutane Dipyrimidine Photolyase, subunit A, domain 3"/>
    <property type="match status" value="1"/>
</dbReference>
<gene>
    <name evidence="10" type="ORF">NR989_04575</name>
</gene>
<evidence type="ECO:0000256" key="3">
    <source>
        <dbReference type="ARBA" id="ARBA00005862"/>
    </source>
</evidence>
<feature type="region of interest" description="Disordered" evidence="8">
    <location>
        <begin position="466"/>
        <end position="520"/>
    </location>
</feature>
<evidence type="ECO:0000256" key="2">
    <source>
        <dbReference type="ARBA" id="ARBA00001974"/>
    </source>
</evidence>